<dbReference type="PROSITE" id="PS51375">
    <property type="entry name" value="PPR"/>
    <property type="match status" value="5"/>
</dbReference>
<evidence type="ECO:0000256" key="3">
    <source>
        <dbReference type="SAM" id="MobiDB-lite"/>
    </source>
</evidence>
<dbReference type="Pfam" id="PF20431">
    <property type="entry name" value="E_motif"/>
    <property type="match status" value="1"/>
</dbReference>
<dbReference type="FunFam" id="1.25.40.10:FF:001093">
    <property type="entry name" value="Pentatricopeptide repeat-containing protein At2g34400"/>
    <property type="match status" value="1"/>
</dbReference>
<feature type="region of interest" description="Disordered" evidence="3">
    <location>
        <begin position="331"/>
        <end position="355"/>
    </location>
</feature>
<feature type="region of interest" description="Disordered" evidence="3">
    <location>
        <begin position="122"/>
        <end position="156"/>
    </location>
</feature>
<dbReference type="EMBL" id="JAQQAF010000009">
    <property type="protein sequence ID" value="KAJ8459677.1"/>
    <property type="molecule type" value="Genomic_DNA"/>
</dbReference>
<accession>A0AAV8PN65</accession>
<dbReference type="InterPro" id="IPR046848">
    <property type="entry name" value="E_motif"/>
</dbReference>
<dbReference type="GO" id="GO:0009451">
    <property type="term" value="P:RNA modification"/>
    <property type="evidence" value="ECO:0007669"/>
    <property type="project" value="InterPro"/>
</dbReference>
<dbReference type="Pfam" id="PF13041">
    <property type="entry name" value="PPR_2"/>
    <property type="match status" value="1"/>
</dbReference>
<evidence type="ECO:0000256" key="2">
    <source>
        <dbReference type="PROSITE-ProRule" id="PRU00708"/>
    </source>
</evidence>
<comment type="caution">
    <text evidence="4">The sequence shown here is derived from an EMBL/GenBank/DDBJ whole genome shotgun (WGS) entry which is preliminary data.</text>
</comment>
<feature type="region of interest" description="Disordered" evidence="3">
    <location>
        <begin position="1"/>
        <end position="48"/>
    </location>
</feature>
<feature type="repeat" description="PPR" evidence="2">
    <location>
        <begin position="588"/>
        <end position="622"/>
    </location>
</feature>
<evidence type="ECO:0000313" key="5">
    <source>
        <dbReference type="Proteomes" id="UP001222027"/>
    </source>
</evidence>
<dbReference type="Proteomes" id="UP001222027">
    <property type="component" value="Unassembled WGS sequence"/>
</dbReference>
<reference evidence="4 5" key="1">
    <citation type="submission" date="2022-12" db="EMBL/GenBank/DDBJ databases">
        <title>Chromosome-scale assembly of the Ensete ventricosum genome.</title>
        <authorList>
            <person name="Dussert Y."/>
            <person name="Stocks J."/>
            <person name="Wendawek A."/>
            <person name="Woldeyes F."/>
            <person name="Nichols R.A."/>
            <person name="Borrell J.S."/>
        </authorList>
    </citation>
    <scope>NUCLEOTIDE SEQUENCE [LARGE SCALE GENOMIC DNA]</scope>
    <source>
        <strain evidence="5">cv. Maze</strain>
        <tissue evidence="4">Seeds</tissue>
    </source>
</reference>
<dbReference type="InterPro" id="IPR002885">
    <property type="entry name" value="PPR_rpt"/>
</dbReference>
<feature type="compositionally biased region" description="Low complexity" evidence="3">
    <location>
        <begin position="137"/>
        <end position="146"/>
    </location>
</feature>
<gene>
    <name evidence="4" type="ORF">OPV22_032603</name>
</gene>
<evidence type="ECO:0000256" key="1">
    <source>
        <dbReference type="ARBA" id="ARBA00022737"/>
    </source>
</evidence>
<feature type="compositionally biased region" description="Basic and acidic residues" evidence="3">
    <location>
        <begin position="340"/>
        <end position="349"/>
    </location>
</feature>
<dbReference type="PANTHER" id="PTHR47926:SF371">
    <property type="entry name" value="TETRATRICOPEPTIDE REPEAT-LIKE SUPERFAMILY PROTEIN"/>
    <property type="match status" value="1"/>
</dbReference>
<dbReference type="Pfam" id="PF01535">
    <property type="entry name" value="PPR"/>
    <property type="match status" value="6"/>
</dbReference>
<dbReference type="PANTHER" id="PTHR47926">
    <property type="entry name" value="PENTATRICOPEPTIDE REPEAT-CONTAINING PROTEIN"/>
    <property type="match status" value="1"/>
</dbReference>
<dbReference type="InterPro" id="IPR011990">
    <property type="entry name" value="TPR-like_helical_dom_sf"/>
</dbReference>
<feature type="repeat" description="PPR" evidence="2">
    <location>
        <begin position="425"/>
        <end position="459"/>
    </location>
</feature>
<feature type="compositionally biased region" description="Low complexity" evidence="3">
    <location>
        <begin position="30"/>
        <end position="42"/>
    </location>
</feature>
<organism evidence="4 5">
    <name type="scientific">Ensete ventricosum</name>
    <name type="common">Abyssinian banana</name>
    <name type="synonym">Musa ensete</name>
    <dbReference type="NCBI Taxonomy" id="4639"/>
    <lineage>
        <taxon>Eukaryota</taxon>
        <taxon>Viridiplantae</taxon>
        <taxon>Streptophyta</taxon>
        <taxon>Embryophyta</taxon>
        <taxon>Tracheophyta</taxon>
        <taxon>Spermatophyta</taxon>
        <taxon>Magnoliopsida</taxon>
        <taxon>Liliopsida</taxon>
        <taxon>Zingiberales</taxon>
        <taxon>Musaceae</taxon>
        <taxon>Ensete</taxon>
    </lineage>
</organism>
<dbReference type="Gene3D" id="1.25.40.10">
    <property type="entry name" value="Tetratricopeptide repeat domain"/>
    <property type="match status" value="3"/>
</dbReference>
<proteinExistence type="predicted"/>
<dbReference type="NCBIfam" id="TIGR00756">
    <property type="entry name" value="PPR"/>
    <property type="match status" value="6"/>
</dbReference>
<dbReference type="AlphaFoldDB" id="A0AAV8PN65"/>
<keyword evidence="1" id="KW-0677">Repeat</keyword>
<feature type="repeat" description="PPR" evidence="2">
    <location>
        <begin position="557"/>
        <end position="587"/>
    </location>
</feature>
<sequence>MDESWRVSIGSILPRRRSTDEARGRRGRWADSGAGDGAPLGPDDFRDVFGGPPRTVLLRRFSGELHAPADPRPVSFHDELFRTAERPRGIPRAAAAGRGVPAFGAQPRTGLVRTEEGFYDDIFGSEGGGGGRKSRSKSSSSVLSSEDMSPPTRMAASMAEDAVLSSFASKLRPITIPSRRYVSSPSTNSRDEWNSHRTLSIGPYLDSRDCKKRDHSSSELLRQRSHIGFSCCFSPPETISLEASFRRSQDEPTGCDNSDADSPSSVISSVFLDPVLSKADRGVEGHREAAESSYVIEINGHGMGGKEGAAAIDEAIAWAKQKFWDHQMSKGLDEPLQPEDEIKGKENPKIGKFPPTPSHRLIDERLISLLETCRRPQLLLQIQAHVVVHGLHHNPFLAPRVVAASFRCGNPEVARQMFDQIFQPKTILHNVMFKGYNGAGLHRDTMALFHRMRRSDVRPNRYTFPLVIKSCTAVRVTEEGEQAHGLAIKSGFEGNDFAVPALIDMYSSMGAIGSARKVFFSMPAKNMVAWTAIVAAYLSNGDLGSARSLFDQTTDRDMVLWNTIISGYTRRGDMAAATELFASMPDRDAIVWNTILLGYANAGDLDTCERIFKEMPERNVFSWNGLIGGYAHHAQYHKVLEAFDRILREHDVKPNEATLATVLSACSKLGAFDRGRRIHVYAKANGLNTSIYVSNGLIDMYAKCGCIDDAVDVFDAMQRKDLVTWNSMIVGLAMHGRGADALQLFHQMKHVGERPDGITFVGALSACVHIGLVDDGLIHFRSMSEDYKLIPWMEHYGCMVDLLSRAGLLTEAVEFIKRMPVEPDCVIWNALLGACQVHKDVAVAELAMDRLARLAPGDAANYVVLSNIYGAAGRWKDVARMKRMAREQSTEKTPGSSSIEVDSEVVEFLSSDTRRSQTWKIYWVLEGLTELSKLPGFGLEIELDELAKQYE</sequence>
<evidence type="ECO:0008006" key="6">
    <source>
        <dbReference type="Google" id="ProtNLM"/>
    </source>
</evidence>
<protein>
    <recommendedName>
        <fullName evidence="6">Pentatricopeptide repeat-containing protein</fullName>
    </recommendedName>
</protein>
<dbReference type="GO" id="GO:0003723">
    <property type="term" value="F:RNA binding"/>
    <property type="evidence" value="ECO:0007669"/>
    <property type="project" value="InterPro"/>
</dbReference>
<dbReference type="InterPro" id="IPR046960">
    <property type="entry name" value="PPR_At4g14850-like_plant"/>
</dbReference>
<name>A0AAV8PN65_ENSVE</name>
<feature type="repeat" description="PPR" evidence="2">
    <location>
        <begin position="721"/>
        <end position="755"/>
    </location>
</feature>
<evidence type="ECO:0000313" key="4">
    <source>
        <dbReference type="EMBL" id="KAJ8459677.1"/>
    </source>
</evidence>
<feature type="repeat" description="PPR" evidence="2">
    <location>
        <begin position="690"/>
        <end position="720"/>
    </location>
</feature>
<keyword evidence="5" id="KW-1185">Reference proteome</keyword>